<dbReference type="EMBL" id="KN834767">
    <property type="protein sequence ID" value="KIK62560.1"/>
    <property type="molecule type" value="Genomic_DNA"/>
</dbReference>
<keyword evidence="3" id="KW-1185">Reference proteome</keyword>
<evidence type="ECO:0000313" key="2">
    <source>
        <dbReference type="EMBL" id="KIK62560.1"/>
    </source>
</evidence>
<dbReference type="OrthoDB" id="3066435at2759"/>
<dbReference type="Proteomes" id="UP000053593">
    <property type="component" value="Unassembled WGS sequence"/>
</dbReference>
<name>A0A0D0BFF1_9AGAR</name>
<dbReference type="AlphaFoldDB" id="A0A0D0BFF1"/>
<proteinExistence type="predicted"/>
<reference evidence="2 3" key="1">
    <citation type="submission" date="2014-04" db="EMBL/GenBank/DDBJ databases">
        <title>Evolutionary Origins and Diversification of the Mycorrhizal Mutualists.</title>
        <authorList>
            <consortium name="DOE Joint Genome Institute"/>
            <consortium name="Mycorrhizal Genomics Consortium"/>
            <person name="Kohler A."/>
            <person name="Kuo A."/>
            <person name="Nagy L.G."/>
            <person name="Floudas D."/>
            <person name="Copeland A."/>
            <person name="Barry K.W."/>
            <person name="Cichocki N."/>
            <person name="Veneault-Fourrey C."/>
            <person name="LaButti K."/>
            <person name="Lindquist E.A."/>
            <person name="Lipzen A."/>
            <person name="Lundell T."/>
            <person name="Morin E."/>
            <person name="Murat C."/>
            <person name="Riley R."/>
            <person name="Ohm R."/>
            <person name="Sun H."/>
            <person name="Tunlid A."/>
            <person name="Henrissat B."/>
            <person name="Grigoriev I.V."/>
            <person name="Hibbett D.S."/>
            <person name="Martin F."/>
        </authorList>
    </citation>
    <scope>NUCLEOTIDE SEQUENCE [LARGE SCALE GENOMIC DNA]</scope>
    <source>
        <strain evidence="2 3">FD-317 M1</strain>
    </source>
</reference>
<dbReference type="HOGENOM" id="CLU_1289031_0_0_1"/>
<keyword evidence="1" id="KW-0732">Signal</keyword>
<protein>
    <submittedName>
        <fullName evidence="2">Uncharacterized protein</fullName>
    </submittedName>
</protein>
<accession>A0A0D0BFF1</accession>
<evidence type="ECO:0000256" key="1">
    <source>
        <dbReference type="SAM" id="SignalP"/>
    </source>
</evidence>
<gene>
    <name evidence="2" type="ORF">GYMLUDRAFT_42029</name>
</gene>
<evidence type="ECO:0000313" key="3">
    <source>
        <dbReference type="Proteomes" id="UP000053593"/>
    </source>
</evidence>
<sequence length="204" mass="21538">MFRDRPIATFVLSPLVLSAMHGSLAVPTPDDFTFVAHETDIPIVIDVPTTPVSIATATGPSPTTALLYKNPPKIGPISITTIMVPIGTASGANPATTYLYKEVQEYPLLHVDIYHSAEPFTTDTVTALGTLVASPSGYVLSAGMHGGGSDLTANIECHYINSVEEECVLNADLYDPVTTRRPIFTLLSGSAPTTVHATSVPNTD</sequence>
<feature type="chain" id="PRO_5002207723" evidence="1">
    <location>
        <begin position="26"/>
        <end position="204"/>
    </location>
</feature>
<feature type="signal peptide" evidence="1">
    <location>
        <begin position="1"/>
        <end position="25"/>
    </location>
</feature>
<organism evidence="2 3">
    <name type="scientific">Collybiopsis luxurians FD-317 M1</name>
    <dbReference type="NCBI Taxonomy" id="944289"/>
    <lineage>
        <taxon>Eukaryota</taxon>
        <taxon>Fungi</taxon>
        <taxon>Dikarya</taxon>
        <taxon>Basidiomycota</taxon>
        <taxon>Agaricomycotina</taxon>
        <taxon>Agaricomycetes</taxon>
        <taxon>Agaricomycetidae</taxon>
        <taxon>Agaricales</taxon>
        <taxon>Marasmiineae</taxon>
        <taxon>Omphalotaceae</taxon>
        <taxon>Collybiopsis</taxon>
        <taxon>Collybiopsis luxurians</taxon>
    </lineage>
</organism>